<gene>
    <name evidence="2" type="ORF">BBAD15_g7575</name>
</gene>
<proteinExistence type="predicted"/>
<feature type="region of interest" description="Disordered" evidence="1">
    <location>
        <begin position="1"/>
        <end position="40"/>
    </location>
</feature>
<dbReference type="EMBL" id="ANFO01000732">
    <property type="protein sequence ID" value="KGQ07122.1"/>
    <property type="molecule type" value="Genomic_DNA"/>
</dbReference>
<dbReference type="AlphaFoldDB" id="A0A0A2VLC7"/>
<dbReference type="HOGENOM" id="CLU_2721841_0_0_1"/>
<protein>
    <submittedName>
        <fullName evidence="2">Uncharacterized protein</fullName>
    </submittedName>
</protein>
<comment type="caution">
    <text evidence="2">The sequence shown here is derived from an EMBL/GenBank/DDBJ whole genome shotgun (WGS) entry which is preliminary data.</text>
</comment>
<sequence length="72" mass="7958">MEYSASKSSVLFEARFAPPQPAPATQPLPPDSEPRQTGDAAKIKLHHNSRHHPFIAIDTTHPALIRTGRHLN</sequence>
<dbReference type="Proteomes" id="UP000030106">
    <property type="component" value="Unassembled WGS sequence"/>
</dbReference>
<evidence type="ECO:0000256" key="1">
    <source>
        <dbReference type="SAM" id="MobiDB-lite"/>
    </source>
</evidence>
<name>A0A0A2VLC7_BEABA</name>
<feature type="compositionally biased region" description="Pro residues" evidence="1">
    <location>
        <begin position="18"/>
        <end position="31"/>
    </location>
</feature>
<reference evidence="2 3" key="1">
    <citation type="submission" date="2012-10" db="EMBL/GenBank/DDBJ databases">
        <title>Genome sequencing and analysis of entomopathogenic fungi Beauveria bassiana D1-5.</title>
        <authorList>
            <person name="Li Q."/>
            <person name="Wang L."/>
            <person name="Zhang Z."/>
            <person name="Wang Q."/>
            <person name="Ren J."/>
            <person name="Wang M."/>
            <person name="Xu W."/>
            <person name="Wang J."/>
            <person name="Lu Y."/>
            <person name="Du Q."/>
            <person name="Sun Z."/>
        </authorList>
    </citation>
    <scope>NUCLEOTIDE SEQUENCE [LARGE SCALE GENOMIC DNA]</scope>
    <source>
        <strain evidence="2 3">D1-5</strain>
    </source>
</reference>
<evidence type="ECO:0000313" key="3">
    <source>
        <dbReference type="Proteomes" id="UP000030106"/>
    </source>
</evidence>
<evidence type="ECO:0000313" key="2">
    <source>
        <dbReference type="EMBL" id="KGQ07122.1"/>
    </source>
</evidence>
<organism evidence="2 3">
    <name type="scientific">Beauveria bassiana D1-5</name>
    <dbReference type="NCBI Taxonomy" id="1245745"/>
    <lineage>
        <taxon>Eukaryota</taxon>
        <taxon>Fungi</taxon>
        <taxon>Dikarya</taxon>
        <taxon>Ascomycota</taxon>
        <taxon>Pezizomycotina</taxon>
        <taxon>Sordariomycetes</taxon>
        <taxon>Hypocreomycetidae</taxon>
        <taxon>Hypocreales</taxon>
        <taxon>Cordycipitaceae</taxon>
        <taxon>Beauveria</taxon>
    </lineage>
</organism>
<accession>A0A0A2VLC7</accession>